<keyword evidence="1" id="KW-0677">Repeat</keyword>
<dbReference type="PANTHER" id="PTHR10039:SF17">
    <property type="entry name" value="FUNGAL STAND N-TERMINAL GOODBYE DOMAIN-CONTAINING PROTEIN-RELATED"/>
    <property type="match status" value="1"/>
</dbReference>
<sequence>MKKLLTKFQPSTTLVLSGNQPAGAPLHQHYSKLSTAYNATRLMVDVVKESADVFPPLKSVVGGLTMLLKHYDQYITNKGDVQRLIDRANKLGESITRPLQNGDVQEIGRREVLVRKLQEVLSILNPLVEQGPIPGFFNNADQAGEIARIVEEIRDAITDYQTSLQQGLSEQIMSLKETVLLDRLPRASGAGFDSNDHPKNLQGTQIQVLSTIETWYRDNDHRQVYWLNGSAGTGKTTISYNVAGRLLGDGLLGASFYCSRDVPYRREARFIFPTLAFQLAYAYPNFRSHLARVLAANPDVGHESLFNQLNKLLIEPLCGTGLSTVVVIDALDECEETRPVSIILSLLSSELARIPRVKFIITSRPEPWIWSGFQMPGLWTRVNILQLQGGGTPDVSGNVNTPVQASSSWGAPYVVGLHQGTHVKVVGFAKEESGRLFYNAISNKWARILVNRHHSLIYHNSPYCKRPTSFTDFILSPFTKMDV</sequence>
<dbReference type="Proteomes" id="UP000807353">
    <property type="component" value="Unassembled WGS sequence"/>
</dbReference>
<feature type="domain" description="NACHT" evidence="2">
    <location>
        <begin position="223"/>
        <end position="365"/>
    </location>
</feature>
<organism evidence="3 4">
    <name type="scientific">Collybia nuda</name>
    <dbReference type="NCBI Taxonomy" id="64659"/>
    <lineage>
        <taxon>Eukaryota</taxon>
        <taxon>Fungi</taxon>
        <taxon>Dikarya</taxon>
        <taxon>Basidiomycota</taxon>
        <taxon>Agaricomycotina</taxon>
        <taxon>Agaricomycetes</taxon>
        <taxon>Agaricomycetidae</taxon>
        <taxon>Agaricales</taxon>
        <taxon>Tricholomatineae</taxon>
        <taxon>Clitocybaceae</taxon>
        <taxon>Collybia</taxon>
    </lineage>
</organism>
<reference evidence="3" key="1">
    <citation type="submission" date="2020-11" db="EMBL/GenBank/DDBJ databases">
        <authorList>
            <consortium name="DOE Joint Genome Institute"/>
            <person name="Ahrendt S."/>
            <person name="Riley R."/>
            <person name="Andreopoulos W."/>
            <person name="Labutti K."/>
            <person name="Pangilinan J."/>
            <person name="Ruiz-Duenas F.J."/>
            <person name="Barrasa J.M."/>
            <person name="Sanchez-Garcia M."/>
            <person name="Camarero S."/>
            <person name="Miyauchi S."/>
            <person name="Serrano A."/>
            <person name="Linde D."/>
            <person name="Babiker R."/>
            <person name="Drula E."/>
            <person name="Ayuso-Fernandez I."/>
            <person name="Pacheco R."/>
            <person name="Padilla G."/>
            <person name="Ferreira P."/>
            <person name="Barriuso J."/>
            <person name="Kellner H."/>
            <person name="Castanera R."/>
            <person name="Alfaro M."/>
            <person name="Ramirez L."/>
            <person name="Pisabarro A.G."/>
            <person name="Kuo A."/>
            <person name="Tritt A."/>
            <person name="Lipzen A."/>
            <person name="He G."/>
            <person name="Yan M."/>
            <person name="Ng V."/>
            <person name="Cullen D."/>
            <person name="Martin F."/>
            <person name="Rosso M.-N."/>
            <person name="Henrissat B."/>
            <person name="Hibbett D."/>
            <person name="Martinez A.T."/>
            <person name="Grigoriev I.V."/>
        </authorList>
    </citation>
    <scope>NUCLEOTIDE SEQUENCE</scope>
    <source>
        <strain evidence="3">CBS 247.69</strain>
    </source>
</reference>
<gene>
    <name evidence="3" type="ORF">BDZ94DRAFT_505554</name>
</gene>
<dbReference type="InterPro" id="IPR027417">
    <property type="entry name" value="P-loop_NTPase"/>
</dbReference>
<dbReference type="OrthoDB" id="3027122at2759"/>
<keyword evidence="4" id="KW-1185">Reference proteome</keyword>
<evidence type="ECO:0000256" key="1">
    <source>
        <dbReference type="ARBA" id="ARBA00022737"/>
    </source>
</evidence>
<dbReference type="InterPro" id="IPR007111">
    <property type="entry name" value="NACHT_NTPase"/>
</dbReference>
<dbReference type="Gene3D" id="3.40.50.300">
    <property type="entry name" value="P-loop containing nucleotide triphosphate hydrolases"/>
    <property type="match status" value="1"/>
</dbReference>
<dbReference type="Pfam" id="PF24883">
    <property type="entry name" value="NPHP3_N"/>
    <property type="match status" value="1"/>
</dbReference>
<dbReference type="EMBL" id="MU150255">
    <property type="protein sequence ID" value="KAF9464274.1"/>
    <property type="molecule type" value="Genomic_DNA"/>
</dbReference>
<dbReference type="SUPFAM" id="SSF52540">
    <property type="entry name" value="P-loop containing nucleoside triphosphate hydrolases"/>
    <property type="match status" value="1"/>
</dbReference>
<dbReference type="InterPro" id="IPR059179">
    <property type="entry name" value="MLKL-like_MCAfunc"/>
</dbReference>
<comment type="caution">
    <text evidence="3">The sequence shown here is derived from an EMBL/GenBank/DDBJ whole genome shotgun (WGS) entry which is preliminary data.</text>
</comment>
<dbReference type="PANTHER" id="PTHR10039">
    <property type="entry name" value="AMELOGENIN"/>
    <property type="match status" value="1"/>
</dbReference>
<name>A0A9P6CKW6_9AGAR</name>
<dbReference type="PROSITE" id="PS50837">
    <property type="entry name" value="NACHT"/>
    <property type="match status" value="1"/>
</dbReference>
<accession>A0A9P6CKW6</accession>
<dbReference type="CDD" id="cd21037">
    <property type="entry name" value="MLKL_NTD"/>
    <property type="match status" value="1"/>
</dbReference>
<dbReference type="InterPro" id="IPR056884">
    <property type="entry name" value="NPHP3-like_N"/>
</dbReference>
<proteinExistence type="predicted"/>
<evidence type="ECO:0000259" key="2">
    <source>
        <dbReference type="PROSITE" id="PS50837"/>
    </source>
</evidence>
<evidence type="ECO:0000313" key="4">
    <source>
        <dbReference type="Proteomes" id="UP000807353"/>
    </source>
</evidence>
<dbReference type="AlphaFoldDB" id="A0A9P6CKW6"/>
<protein>
    <recommendedName>
        <fullName evidence="2">NACHT domain-containing protein</fullName>
    </recommendedName>
</protein>
<evidence type="ECO:0000313" key="3">
    <source>
        <dbReference type="EMBL" id="KAF9464274.1"/>
    </source>
</evidence>